<keyword evidence="2 6" id="KW-0812">Transmembrane</keyword>
<dbReference type="SFLD" id="SFLDF00027">
    <property type="entry name" value="p-type_atpase"/>
    <property type="match status" value="1"/>
</dbReference>
<keyword evidence="9" id="KW-1185">Reference proteome</keyword>
<evidence type="ECO:0000256" key="6">
    <source>
        <dbReference type="SAM" id="Phobius"/>
    </source>
</evidence>
<dbReference type="InterPro" id="IPR044492">
    <property type="entry name" value="P_typ_ATPase_HD_dom"/>
</dbReference>
<dbReference type="GO" id="GO:0016020">
    <property type="term" value="C:membrane"/>
    <property type="evidence" value="ECO:0007669"/>
    <property type="project" value="UniProtKB-SubCell"/>
</dbReference>
<keyword evidence="5 6" id="KW-0472">Membrane</keyword>
<dbReference type="NCBIfam" id="TIGR01494">
    <property type="entry name" value="ATPase_P-type"/>
    <property type="match status" value="2"/>
</dbReference>
<dbReference type="Pfam" id="PF00122">
    <property type="entry name" value="E1-E2_ATPase"/>
    <property type="match status" value="1"/>
</dbReference>
<keyword evidence="8" id="KW-0378">Hydrolase</keyword>
<feature type="transmembrane region" description="Helical" evidence="6">
    <location>
        <begin position="220"/>
        <end position="240"/>
    </location>
</feature>
<dbReference type="AlphaFoldDB" id="A0A4U9RCB6"/>
<dbReference type="InterPro" id="IPR023299">
    <property type="entry name" value="ATPase_P-typ_cyto_dom_N"/>
</dbReference>
<keyword evidence="4 6" id="KW-1133">Transmembrane helix</keyword>
<dbReference type="InterPro" id="IPR008250">
    <property type="entry name" value="ATPase_P-typ_transduc_dom_A_sf"/>
</dbReference>
<sequence length="782" mass="86756">MENHENNLNIVGLTKEEVSLRIKEGKINIIPKPPSRTLWEILRANLFTGFNAINAVLAVAVFIAGSPKDSIFAIVIVSNAIIGIYQELKAKKTLEKLSLIKGNNVKVLRYKNIENINAERLVIDDIIFLNSGDQILVDCEVLPNNSIEVDESLLTGESESILKKHGEKLLSGSFIVSGSCYAKVVSVGSNTYSSKLVEEARKFKIINSQLQNAINKIFKVVLYFIIPIGILLTFTQLFIAKRTWQDAILGSVSGIIGMIPEGLVLLTSSTFIIAIIRLSKWDTLIQELPATEVLARVDVLCLDKTGTITRGDLKLDKVVPLNDYSEEYIGNILSAIIHSSENLSQTQKAILQKYPNNYNLVIKNKISFSSSRKWEAISFKDEGSWILGAPEFILKNRYNEVSDEVEKAALEGKRVLLLAKFNGDVLDDRLNGDIEKAALLFIGDVIRENAEETVKYFSEQGVTLKIISGDNPITVSTIAKKVGIKGAENYIDARNLPKDNEKLQRIIENTTVFGRVSPYEKREIIKALKKNGHTVAMTGDGVNDILALKESDCGIAMATGSDATKAVAQLVLLNSDFSSLPHVVKEGRKLINNLEKVSELFVSKTVYSILLALIFTLILKPFPLLPIQLTFAGALTIGMPSFFLALEENNEIIKKGFLRRVLRYAIPNGVVIGISTTIMFLVAYYNGLSITQCRSISLMIFALLSLFILLKVALPINKYRLCIVNSMIGLLVLFFSVPLLRRILDIDLFPVSYILIMIIILTISMIFMLTIPKIIGKIIEKS</sequence>
<dbReference type="Proteomes" id="UP000308489">
    <property type="component" value="Chromosome 1"/>
</dbReference>
<evidence type="ECO:0000256" key="4">
    <source>
        <dbReference type="ARBA" id="ARBA00022989"/>
    </source>
</evidence>
<dbReference type="Gene3D" id="3.40.50.1000">
    <property type="entry name" value="HAD superfamily/HAD-like"/>
    <property type="match status" value="1"/>
</dbReference>
<dbReference type="PRINTS" id="PR00120">
    <property type="entry name" value="HATPASE"/>
</dbReference>
<dbReference type="EMBL" id="LR590481">
    <property type="protein sequence ID" value="VTQ89239.1"/>
    <property type="molecule type" value="Genomic_DNA"/>
</dbReference>
<dbReference type="OrthoDB" id="9760364at2"/>
<feature type="transmembrane region" description="Helical" evidence="6">
    <location>
        <begin position="597"/>
        <end position="619"/>
    </location>
</feature>
<dbReference type="InterPro" id="IPR018303">
    <property type="entry name" value="ATPase_P-typ_P_site"/>
</dbReference>
<keyword evidence="3" id="KW-1278">Translocase</keyword>
<dbReference type="GO" id="GO:0016887">
    <property type="term" value="F:ATP hydrolysis activity"/>
    <property type="evidence" value="ECO:0007669"/>
    <property type="project" value="InterPro"/>
</dbReference>
<feature type="domain" description="P-type ATPase A" evidence="7">
    <location>
        <begin position="103"/>
        <end position="199"/>
    </location>
</feature>
<protein>
    <submittedName>
        <fullName evidence="8">Cation-transporting ATPase, P-type</fullName>
        <ecNumber evidence="8">3.6.3.-</ecNumber>
        <ecNumber evidence="8">3.6.3.8</ecNumber>
    </submittedName>
</protein>
<dbReference type="InterPro" id="IPR059000">
    <property type="entry name" value="ATPase_P-type_domA"/>
</dbReference>
<dbReference type="InterPro" id="IPR036412">
    <property type="entry name" value="HAD-like_sf"/>
</dbReference>
<accession>A0A4U9RCB6</accession>
<feature type="transmembrane region" description="Helical" evidence="6">
    <location>
        <begin position="666"/>
        <end position="684"/>
    </location>
</feature>
<dbReference type="PRINTS" id="PR00119">
    <property type="entry name" value="CATATPASE"/>
</dbReference>
<dbReference type="Pfam" id="PF00702">
    <property type="entry name" value="Hydrolase"/>
    <property type="match status" value="1"/>
</dbReference>
<feature type="transmembrane region" description="Helical" evidence="6">
    <location>
        <begin position="252"/>
        <end position="276"/>
    </location>
</feature>
<evidence type="ECO:0000256" key="2">
    <source>
        <dbReference type="ARBA" id="ARBA00022692"/>
    </source>
</evidence>
<feature type="transmembrane region" description="Helical" evidence="6">
    <location>
        <begin position="625"/>
        <end position="646"/>
    </location>
</feature>
<name>A0A4U9RCB6_HATHI</name>
<dbReference type="Gene3D" id="1.20.1110.10">
    <property type="entry name" value="Calcium-transporting ATPase, transmembrane domain"/>
    <property type="match status" value="1"/>
</dbReference>
<dbReference type="SFLD" id="SFLDG00002">
    <property type="entry name" value="C1.7:_P-type_atpase_like"/>
    <property type="match status" value="1"/>
</dbReference>
<dbReference type="GO" id="GO:0005524">
    <property type="term" value="F:ATP binding"/>
    <property type="evidence" value="ECO:0007669"/>
    <property type="project" value="InterPro"/>
</dbReference>
<dbReference type="SUPFAM" id="SSF81653">
    <property type="entry name" value="Calcium ATPase, transduction domain A"/>
    <property type="match status" value="1"/>
</dbReference>
<evidence type="ECO:0000259" key="7">
    <source>
        <dbReference type="Pfam" id="PF00122"/>
    </source>
</evidence>
<gene>
    <name evidence="8" type="primary">yloB_2</name>
    <name evidence="8" type="ORF">NCTC503_01360</name>
</gene>
<dbReference type="InterPro" id="IPR023298">
    <property type="entry name" value="ATPase_P-typ_TM_dom_sf"/>
</dbReference>
<dbReference type="RefSeq" id="WP_138210025.1">
    <property type="nucleotide sequence ID" value="NZ_CBCSDB010000019.1"/>
</dbReference>
<feature type="transmembrane region" description="Helical" evidence="6">
    <location>
        <begin position="752"/>
        <end position="771"/>
    </location>
</feature>
<dbReference type="PROSITE" id="PS00154">
    <property type="entry name" value="ATPASE_E1_E2"/>
    <property type="match status" value="1"/>
</dbReference>
<dbReference type="EC" id="3.6.3.8" evidence="8"/>
<feature type="transmembrane region" description="Helical" evidence="6">
    <location>
        <begin position="721"/>
        <end position="740"/>
    </location>
</feature>
<evidence type="ECO:0000313" key="8">
    <source>
        <dbReference type="EMBL" id="VTQ89239.1"/>
    </source>
</evidence>
<evidence type="ECO:0000256" key="5">
    <source>
        <dbReference type="ARBA" id="ARBA00023136"/>
    </source>
</evidence>
<evidence type="ECO:0000256" key="1">
    <source>
        <dbReference type="ARBA" id="ARBA00004141"/>
    </source>
</evidence>
<dbReference type="Gene3D" id="2.70.150.10">
    <property type="entry name" value="Calcium-transporting ATPase, cytoplasmic transduction domain A"/>
    <property type="match status" value="1"/>
</dbReference>
<evidence type="ECO:0000256" key="3">
    <source>
        <dbReference type="ARBA" id="ARBA00022967"/>
    </source>
</evidence>
<feature type="transmembrane region" description="Helical" evidence="6">
    <location>
        <begin position="70"/>
        <end position="88"/>
    </location>
</feature>
<proteinExistence type="predicted"/>
<feature type="transmembrane region" description="Helical" evidence="6">
    <location>
        <begin position="44"/>
        <end position="64"/>
    </location>
</feature>
<dbReference type="SFLD" id="SFLDS00003">
    <property type="entry name" value="Haloacid_Dehalogenase"/>
    <property type="match status" value="1"/>
</dbReference>
<dbReference type="Gene3D" id="3.40.1110.10">
    <property type="entry name" value="Calcium-transporting ATPase, cytoplasmic domain N"/>
    <property type="match status" value="1"/>
</dbReference>
<feature type="transmembrane region" description="Helical" evidence="6">
    <location>
        <begin position="696"/>
        <end position="714"/>
    </location>
</feature>
<comment type="subcellular location">
    <subcellularLocation>
        <location evidence="1">Membrane</location>
        <topology evidence="1">Multi-pass membrane protein</topology>
    </subcellularLocation>
</comment>
<dbReference type="CDD" id="cd02609">
    <property type="entry name" value="P-type_ATPase"/>
    <property type="match status" value="1"/>
</dbReference>
<dbReference type="EC" id="3.6.3.-" evidence="8"/>
<evidence type="ECO:0000313" key="9">
    <source>
        <dbReference type="Proteomes" id="UP000308489"/>
    </source>
</evidence>
<dbReference type="InterPro" id="IPR023214">
    <property type="entry name" value="HAD_sf"/>
</dbReference>
<dbReference type="KEGG" id="hhw:NCTC503_01360"/>
<dbReference type="SUPFAM" id="SSF56784">
    <property type="entry name" value="HAD-like"/>
    <property type="match status" value="1"/>
</dbReference>
<dbReference type="InterPro" id="IPR001757">
    <property type="entry name" value="P_typ_ATPase"/>
</dbReference>
<reference evidence="8 9" key="1">
    <citation type="submission" date="2019-05" db="EMBL/GenBank/DDBJ databases">
        <authorList>
            <consortium name="Pathogen Informatics"/>
        </authorList>
    </citation>
    <scope>NUCLEOTIDE SEQUENCE [LARGE SCALE GENOMIC DNA]</scope>
    <source>
        <strain evidence="8 9">NCTC503</strain>
    </source>
</reference>
<organism evidence="8 9">
    <name type="scientific">Hathewaya histolytica</name>
    <name type="common">Clostridium histolyticum</name>
    <dbReference type="NCBI Taxonomy" id="1498"/>
    <lineage>
        <taxon>Bacteria</taxon>
        <taxon>Bacillati</taxon>
        <taxon>Bacillota</taxon>
        <taxon>Clostridia</taxon>
        <taxon>Eubacteriales</taxon>
        <taxon>Clostridiaceae</taxon>
        <taxon>Hathewaya</taxon>
    </lineage>
</organism>
<dbReference type="PANTHER" id="PTHR42861">
    <property type="entry name" value="CALCIUM-TRANSPORTING ATPASE"/>
    <property type="match status" value="1"/>
</dbReference>
<dbReference type="SUPFAM" id="SSF81665">
    <property type="entry name" value="Calcium ATPase, transmembrane domain M"/>
    <property type="match status" value="1"/>
</dbReference>